<dbReference type="FunCoup" id="A0A409Y601">
    <property type="interactions" value="387"/>
</dbReference>
<evidence type="ECO:0008006" key="3">
    <source>
        <dbReference type="Google" id="ProtNLM"/>
    </source>
</evidence>
<evidence type="ECO:0000313" key="2">
    <source>
        <dbReference type="Proteomes" id="UP000284842"/>
    </source>
</evidence>
<dbReference type="PANTHER" id="PTHR10285">
    <property type="entry name" value="URIDINE KINASE"/>
    <property type="match status" value="1"/>
</dbReference>
<name>A0A409Y601_9AGAR</name>
<dbReference type="STRING" id="181874.A0A409Y601"/>
<organism evidence="1 2">
    <name type="scientific">Panaeolus cyanescens</name>
    <dbReference type="NCBI Taxonomy" id="181874"/>
    <lineage>
        <taxon>Eukaryota</taxon>
        <taxon>Fungi</taxon>
        <taxon>Dikarya</taxon>
        <taxon>Basidiomycota</taxon>
        <taxon>Agaricomycotina</taxon>
        <taxon>Agaricomycetes</taxon>
        <taxon>Agaricomycetidae</taxon>
        <taxon>Agaricales</taxon>
        <taxon>Agaricineae</taxon>
        <taxon>Galeropsidaceae</taxon>
        <taxon>Panaeolus</taxon>
    </lineage>
</organism>
<dbReference type="SUPFAM" id="SSF52540">
    <property type="entry name" value="P-loop containing nucleoside triphosphate hydrolases"/>
    <property type="match status" value="1"/>
</dbReference>
<dbReference type="AlphaFoldDB" id="A0A409Y601"/>
<dbReference type="InParanoid" id="A0A409Y601"/>
<accession>A0A409Y601</accession>
<sequence>MTPSVQLAAQHILRNLNTNKRPLFVAIQGPQGSGKSYLSKRLQEHLQSPPLSLRVAVLSIDDLYRPHDGLVSLAETHPHNSLWKGRGQPGTHDVNFGLELLSAIRTGSQSIELPRFDKSLFAGEGDRLPMDGTGPIVEQPPSIDVLIFEGWCVGFSPISEEELQLRWTGIWQSELHKLQLNPNSFRLQDIRAINSTLTLYLALWDFFDVYISLRPDSSSTSDDSLYSVVYKWRLEQEHKMKLSNGGRGMTDTEVKLFVDRYIPGYVFFGDLDRIRWREKGLVLTLDEGRNVVKDEVL</sequence>
<dbReference type="OrthoDB" id="347435at2759"/>
<comment type="caution">
    <text evidence="1">The sequence shown here is derived from an EMBL/GenBank/DDBJ whole genome shotgun (WGS) entry which is preliminary data.</text>
</comment>
<dbReference type="Proteomes" id="UP000284842">
    <property type="component" value="Unassembled WGS sequence"/>
</dbReference>
<dbReference type="InterPro" id="IPR027417">
    <property type="entry name" value="P-loop_NTPase"/>
</dbReference>
<gene>
    <name evidence="1" type="ORF">CVT24_004072</name>
</gene>
<protein>
    <recommendedName>
        <fullName evidence="3">Phosphoribulokinase/uridine kinase domain-containing protein</fullName>
    </recommendedName>
</protein>
<dbReference type="EMBL" id="NHTK01001383">
    <property type="protein sequence ID" value="PPQ98393.1"/>
    <property type="molecule type" value="Genomic_DNA"/>
</dbReference>
<keyword evidence="2" id="KW-1185">Reference proteome</keyword>
<dbReference type="Gene3D" id="3.40.50.300">
    <property type="entry name" value="P-loop containing nucleotide triphosphate hydrolases"/>
    <property type="match status" value="1"/>
</dbReference>
<reference evidence="1 2" key="1">
    <citation type="journal article" date="2018" name="Evol. Lett.">
        <title>Horizontal gene cluster transfer increased hallucinogenic mushroom diversity.</title>
        <authorList>
            <person name="Reynolds H.T."/>
            <person name="Vijayakumar V."/>
            <person name="Gluck-Thaler E."/>
            <person name="Korotkin H.B."/>
            <person name="Matheny P.B."/>
            <person name="Slot J.C."/>
        </authorList>
    </citation>
    <scope>NUCLEOTIDE SEQUENCE [LARGE SCALE GENOMIC DNA]</scope>
    <source>
        <strain evidence="1 2">2629</strain>
    </source>
</reference>
<proteinExistence type="predicted"/>
<evidence type="ECO:0000313" key="1">
    <source>
        <dbReference type="EMBL" id="PPQ98393.1"/>
    </source>
</evidence>